<dbReference type="EMBL" id="BRXY01000204">
    <property type="protein sequence ID" value="GMH77104.1"/>
    <property type="molecule type" value="Genomic_DNA"/>
</dbReference>
<protein>
    <submittedName>
        <fullName evidence="3">Uncharacterized protein</fullName>
    </submittedName>
</protein>
<organism evidence="3 4">
    <name type="scientific">Triparma strigata</name>
    <dbReference type="NCBI Taxonomy" id="1606541"/>
    <lineage>
        <taxon>Eukaryota</taxon>
        <taxon>Sar</taxon>
        <taxon>Stramenopiles</taxon>
        <taxon>Ochrophyta</taxon>
        <taxon>Bolidophyceae</taxon>
        <taxon>Parmales</taxon>
        <taxon>Triparmaceae</taxon>
        <taxon>Triparma</taxon>
    </lineage>
</organism>
<reference evidence="4" key="1">
    <citation type="journal article" date="2023" name="Commun. Biol.">
        <title>Genome analysis of Parmales, the sister group of diatoms, reveals the evolutionary specialization of diatoms from phago-mixotrophs to photoautotrophs.</title>
        <authorList>
            <person name="Ban H."/>
            <person name="Sato S."/>
            <person name="Yoshikawa S."/>
            <person name="Yamada K."/>
            <person name="Nakamura Y."/>
            <person name="Ichinomiya M."/>
            <person name="Sato N."/>
            <person name="Blanc-Mathieu R."/>
            <person name="Endo H."/>
            <person name="Kuwata A."/>
            <person name="Ogata H."/>
        </authorList>
    </citation>
    <scope>NUCLEOTIDE SEQUENCE [LARGE SCALE GENOMIC DNA]</scope>
    <source>
        <strain evidence="4">NIES 3701</strain>
    </source>
</reference>
<evidence type="ECO:0000256" key="1">
    <source>
        <dbReference type="SAM" id="MobiDB-lite"/>
    </source>
</evidence>
<feature type="transmembrane region" description="Helical" evidence="2">
    <location>
        <begin position="290"/>
        <end position="316"/>
    </location>
</feature>
<sequence>MIKTPECYANPAACFTPMDIGPNGGSGEKRNLTMSEIKDCMTSNEQTMTVEGEQRMAAGMPLRVCDFHSKNQLKHVFDAEQNGEGNSENVDPNAAGGGMMKFARKIKAKLQPLTPTFTGEFTDDYWGVSAGSQVKKSQVQSRTVSPPKDDETDIRRIYKKLVVANGARVKTPRSRTKSPMRLKKSGKKSRAARKAALKNAMLQEQREEKQEKLKKVEAEAEAGTRAEGVEESVRKRLCVWREQAVELFQDSAQKLMPLAERAKAWGKYQAEFAEAHIGTLAQDLQLQQRFLLGGILLGGLLACLVMAFVGVGLASLMMASGAEIAMDEVASVGTVPDVLLEPVGDALPFDITSVGIQGASTLNWKVEGEALAQQDAVFMSVFVDGVSKYYGSVQPDSGSTLLDMGADLMPLEQGMHSFLLVVTSSGGTPFSRHVTANFVYEAEDTERISLDIVSPVEGDRIPFDDFKGIYFDSFGVPDDALEKGAHVNLFLDNERFKIPFFEGEINLEGLSVGKHSMKMGFVLDEIVWDETGVVEFEIY</sequence>
<gene>
    <name evidence="3" type="ORF">TrST_g4099</name>
</gene>
<dbReference type="OrthoDB" id="10437353at2759"/>
<keyword evidence="4" id="KW-1185">Reference proteome</keyword>
<feature type="region of interest" description="Disordered" evidence="1">
    <location>
        <begin position="168"/>
        <end position="195"/>
    </location>
</feature>
<dbReference type="Proteomes" id="UP001165085">
    <property type="component" value="Unassembled WGS sequence"/>
</dbReference>
<keyword evidence="2" id="KW-0812">Transmembrane</keyword>
<proteinExistence type="predicted"/>
<keyword evidence="2" id="KW-1133">Transmembrane helix</keyword>
<evidence type="ECO:0000256" key="2">
    <source>
        <dbReference type="SAM" id="Phobius"/>
    </source>
</evidence>
<name>A0A9W7EDB3_9STRA</name>
<evidence type="ECO:0000313" key="3">
    <source>
        <dbReference type="EMBL" id="GMH77104.1"/>
    </source>
</evidence>
<feature type="compositionally biased region" description="Basic residues" evidence="1">
    <location>
        <begin position="170"/>
        <end position="195"/>
    </location>
</feature>
<accession>A0A9W7EDB3</accession>
<comment type="caution">
    <text evidence="3">The sequence shown here is derived from an EMBL/GenBank/DDBJ whole genome shotgun (WGS) entry which is preliminary data.</text>
</comment>
<keyword evidence="2" id="KW-0472">Membrane</keyword>
<evidence type="ECO:0000313" key="4">
    <source>
        <dbReference type="Proteomes" id="UP001165085"/>
    </source>
</evidence>
<dbReference type="AlphaFoldDB" id="A0A9W7EDB3"/>